<dbReference type="GO" id="GO:1990077">
    <property type="term" value="C:primosome complex"/>
    <property type="evidence" value="ECO:0007669"/>
    <property type="project" value="UniProtKB-KW"/>
</dbReference>
<dbReference type="SMART" id="SM00493">
    <property type="entry name" value="TOPRIM"/>
    <property type="match status" value="1"/>
</dbReference>
<dbReference type="Gene3D" id="3.40.1360.10">
    <property type="match status" value="1"/>
</dbReference>
<dbReference type="InterPro" id="IPR050219">
    <property type="entry name" value="DnaG_primase"/>
</dbReference>
<dbReference type="SUPFAM" id="SSF57783">
    <property type="entry name" value="Zinc beta-ribbon"/>
    <property type="match status" value="1"/>
</dbReference>
<evidence type="ECO:0000256" key="2">
    <source>
        <dbReference type="ARBA" id="ARBA00022515"/>
    </source>
</evidence>
<keyword evidence="9" id="KW-0804">Transcription</keyword>
<evidence type="ECO:0000256" key="8">
    <source>
        <dbReference type="ARBA" id="ARBA00022833"/>
    </source>
</evidence>
<dbReference type="GO" id="GO:0006269">
    <property type="term" value="P:DNA replication, synthesis of primer"/>
    <property type="evidence" value="ECO:0007669"/>
    <property type="project" value="UniProtKB-KW"/>
</dbReference>
<evidence type="ECO:0000313" key="13">
    <source>
        <dbReference type="EMBL" id="BBO86439.1"/>
    </source>
</evidence>
<gene>
    <name evidence="11" type="ORF">DSCO28_32650</name>
    <name evidence="12" type="ORF">DSCO28_55700</name>
    <name evidence="13" type="ORF">DSCO28_70050</name>
</gene>
<dbReference type="Pfam" id="PF01807">
    <property type="entry name" value="Zn_ribbon_DnaG"/>
    <property type="match status" value="1"/>
</dbReference>
<evidence type="ECO:0000256" key="7">
    <source>
        <dbReference type="ARBA" id="ARBA00022771"/>
    </source>
</evidence>
<dbReference type="EMBL" id="AP021876">
    <property type="protein sequence ID" value="BBO85004.1"/>
    <property type="molecule type" value="Genomic_DNA"/>
</dbReference>
<dbReference type="GO" id="GO:0003899">
    <property type="term" value="F:DNA-directed RNA polymerase activity"/>
    <property type="evidence" value="ECO:0007669"/>
    <property type="project" value="InterPro"/>
</dbReference>
<keyword evidence="4" id="KW-0548">Nucleotidyltransferase</keyword>
<keyword evidence="1" id="KW-0240">DNA-directed RNA polymerase</keyword>
<feature type="domain" description="Toprim" evidence="10">
    <location>
        <begin position="213"/>
        <end position="289"/>
    </location>
</feature>
<proteinExistence type="predicted"/>
<sequence>MIPAHLNFAHLKRCVSILTVLEAKGVTTPLTKRGDQLFGPCPLHGGDNPNAFVISLSKNLWRCFTGCDAGGDVVELVRRLYGKNYRQTAAFLATLAATEPTSQTASSLQPLKKSFRPFTARLHLNASVPWLRQKRITPTTARRFEVGAYQGGGFLKECIAVRLHDLDGHPIGYAGRCLDPQKAKQCGKWKFPPRLPKNEILYNFHRIESCHRNGLVVVECPWGVMRLAQLNIPAVALLGIHLSAVQNDLLKKVSPVVLMLDGDRAGQEATVRIRSALEPYTKVYTITLPSGLDPDDLSDEALSSVTRHFLF</sequence>
<dbReference type="PANTHER" id="PTHR30313:SF2">
    <property type="entry name" value="DNA PRIMASE"/>
    <property type="match status" value="1"/>
</dbReference>
<evidence type="ECO:0000256" key="9">
    <source>
        <dbReference type="ARBA" id="ARBA00023163"/>
    </source>
</evidence>
<evidence type="ECO:0000256" key="1">
    <source>
        <dbReference type="ARBA" id="ARBA00022478"/>
    </source>
</evidence>
<keyword evidence="3" id="KW-0808">Transferase</keyword>
<evidence type="ECO:0000256" key="3">
    <source>
        <dbReference type="ARBA" id="ARBA00022679"/>
    </source>
</evidence>
<name>A0A5K8A1L2_9BACT</name>
<evidence type="ECO:0000313" key="12">
    <source>
        <dbReference type="EMBL" id="BBO85004.1"/>
    </source>
</evidence>
<dbReference type="Pfam" id="PF13155">
    <property type="entry name" value="Toprim_2"/>
    <property type="match status" value="1"/>
</dbReference>
<dbReference type="InterPro" id="IPR002694">
    <property type="entry name" value="Znf_CHC2"/>
</dbReference>
<dbReference type="AlphaFoldDB" id="A0A5K8A1L2"/>
<evidence type="ECO:0000256" key="4">
    <source>
        <dbReference type="ARBA" id="ARBA00022695"/>
    </source>
</evidence>
<dbReference type="SUPFAM" id="SSF56731">
    <property type="entry name" value="DNA primase core"/>
    <property type="match status" value="1"/>
</dbReference>
<dbReference type="InterPro" id="IPR034151">
    <property type="entry name" value="TOPRIM_DnaG_bac"/>
</dbReference>
<keyword evidence="8" id="KW-0862">Zinc</keyword>
<evidence type="ECO:0000313" key="11">
    <source>
        <dbReference type="EMBL" id="BBO82699.1"/>
    </source>
</evidence>
<dbReference type="KEGG" id="dov:DSCO28_70050"/>
<dbReference type="Proteomes" id="UP000425960">
    <property type="component" value="Chromosome"/>
</dbReference>
<dbReference type="PROSITE" id="PS50880">
    <property type="entry name" value="TOPRIM"/>
    <property type="match status" value="1"/>
</dbReference>
<keyword evidence="2" id="KW-0639">Primosome</keyword>
<dbReference type="EMBL" id="AP021876">
    <property type="protein sequence ID" value="BBO82699.1"/>
    <property type="molecule type" value="Genomic_DNA"/>
</dbReference>
<dbReference type="GO" id="GO:0003677">
    <property type="term" value="F:DNA binding"/>
    <property type="evidence" value="ECO:0007669"/>
    <property type="project" value="InterPro"/>
</dbReference>
<dbReference type="RefSeq" id="WP_155323084.1">
    <property type="nucleotide sequence ID" value="NZ_AP021876.1"/>
</dbReference>
<dbReference type="InterPro" id="IPR036977">
    <property type="entry name" value="DNA_primase_Znf_CHC2"/>
</dbReference>
<keyword evidence="7" id="KW-0863">Zinc-finger</keyword>
<dbReference type="GO" id="GO:0005737">
    <property type="term" value="C:cytoplasm"/>
    <property type="evidence" value="ECO:0007669"/>
    <property type="project" value="TreeGrafter"/>
</dbReference>
<dbReference type="InterPro" id="IPR006171">
    <property type="entry name" value="TOPRIM_dom"/>
</dbReference>
<reference evidence="13 14" key="1">
    <citation type="submission" date="2019-11" db="EMBL/GenBank/DDBJ databases">
        <title>Comparative genomics of hydrocarbon-degrading Desulfosarcina strains.</title>
        <authorList>
            <person name="Watanabe M."/>
            <person name="Kojima H."/>
            <person name="Fukui M."/>
        </authorList>
    </citation>
    <scope>NUCLEOTIDE SEQUENCE [LARGE SCALE GENOMIC DNA]</scope>
    <source>
        <strain evidence="13 14">28bB2T</strain>
    </source>
</reference>
<evidence type="ECO:0000313" key="14">
    <source>
        <dbReference type="Proteomes" id="UP000425960"/>
    </source>
</evidence>
<dbReference type="EMBL" id="AP021876">
    <property type="protein sequence ID" value="BBO86439.1"/>
    <property type="molecule type" value="Genomic_DNA"/>
</dbReference>
<dbReference type="Gene3D" id="3.90.580.10">
    <property type="entry name" value="Zinc finger, CHC2-type domain"/>
    <property type="match status" value="1"/>
</dbReference>
<dbReference type="KEGG" id="dov:DSCO28_32650"/>
<evidence type="ECO:0000256" key="6">
    <source>
        <dbReference type="ARBA" id="ARBA00022723"/>
    </source>
</evidence>
<keyword evidence="5" id="KW-0235">DNA replication</keyword>
<dbReference type="CDD" id="cd03364">
    <property type="entry name" value="TOPRIM_DnaG_primases"/>
    <property type="match status" value="1"/>
</dbReference>
<evidence type="ECO:0000256" key="5">
    <source>
        <dbReference type="ARBA" id="ARBA00022705"/>
    </source>
</evidence>
<accession>A0A5K8A1L2</accession>
<dbReference type="SMART" id="SM00400">
    <property type="entry name" value="ZnF_CHCC"/>
    <property type="match status" value="1"/>
</dbReference>
<organism evidence="13 14">
    <name type="scientific">Desulfosarcina ovata subsp. sediminis</name>
    <dbReference type="NCBI Taxonomy" id="885957"/>
    <lineage>
        <taxon>Bacteria</taxon>
        <taxon>Pseudomonadati</taxon>
        <taxon>Thermodesulfobacteriota</taxon>
        <taxon>Desulfobacteria</taxon>
        <taxon>Desulfobacterales</taxon>
        <taxon>Desulfosarcinaceae</taxon>
        <taxon>Desulfosarcina</taxon>
    </lineage>
</organism>
<dbReference type="KEGG" id="dov:DSCO28_55700"/>
<evidence type="ECO:0000259" key="10">
    <source>
        <dbReference type="PROSITE" id="PS50880"/>
    </source>
</evidence>
<keyword evidence="6" id="KW-0479">Metal-binding</keyword>
<dbReference type="GO" id="GO:0008270">
    <property type="term" value="F:zinc ion binding"/>
    <property type="evidence" value="ECO:0007669"/>
    <property type="project" value="UniProtKB-KW"/>
</dbReference>
<dbReference type="PANTHER" id="PTHR30313">
    <property type="entry name" value="DNA PRIMASE"/>
    <property type="match status" value="1"/>
</dbReference>
<protein>
    <recommendedName>
        <fullName evidence="10">Toprim domain-containing protein</fullName>
    </recommendedName>
</protein>
<dbReference type="GO" id="GO:0000428">
    <property type="term" value="C:DNA-directed RNA polymerase complex"/>
    <property type="evidence" value="ECO:0007669"/>
    <property type="project" value="UniProtKB-KW"/>
</dbReference>